<keyword evidence="6" id="KW-1185">Reference proteome</keyword>
<dbReference type="RefSeq" id="WP_008329907.1">
    <property type="nucleotide sequence ID" value="NZ_CH902578.1"/>
</dbReference>
<gene>
    <name evidence="5" type="ORF">RB2654_06549</name>
</gene>
<dbReference type="PANTHER" id="PTHR33164">
    <property type="entry name" value="TRANSCRIPTIONAL REGULATOR, MARR FAMILY"/>
    <property type="match status" value="1"/>
</dbReference>
<dbReference type="PRINTS" id="PR00598">
    <property type="entry name" value="HTHMARR"/>
</dbReference>
<dbReference type="GO" id="GO:0003700">
    <property type="term" value="F:DNA-binding transcription factor activity"/>
    <property type="evidence" value="ECO:0007669"/>
    <property type="project" value="InterPro"/>
</dbReference>
<sequence length="153" mass="16845">MSEPNPIFFDMPGHLIRRLNQIATGLFREHMAEIGLDVTPVQFAVLAALSDAPDIDQATLATTVAYDKVTIGGVIDRLVAKGLVDRRPSTTDRRAKALRLTQNGVVMLDRLRPQVRVLQDEILTGLSVDEAETLVRLLKKASMARDEVGRETA</sequence>
<dbReference type="InterPro" id="IPR039422">
    <property type="entry name" value="MarR/SlyA-like"/>
</dbReference>
<dbReference type="GO" id="GO:0003677">
    <property type="term" value="F:DNA binding"/>
    <property type="evidence" value="ECO:0007669"/>
    <property type="project" value="UniProtKB-KW"/>
</dbReference>
<organism evidence="5 6">
    <name type="scientific">Maritimibacter alkaliphilus HTCC2654</name>
    <dbReference type="NCBI Taxonomy" id="314271"/>
    <lineage>
        <taxon>Bacteria</taxon>
        <taxon>Pseudomonadati</taxon>
        <taxon>Pseudomonadota</taxon>
        <taxon>Alphaproteobacteria</taxon>
        <taxon>Rhodobacterales</taxon>
        <taxon>Roseobacteraceae</taxon>
        <taxon>Maritimibacter</taxon>
    </lineage>
</organism>
<dbReference type="OrthoDB" id="7349109at2"/>
<dbReference type="PROSITE" id="PS50995">
    <property type="entry name" value="HTH_MARR_2"/>
    <property type="match status" value="1"/>
</dbReference>
<dbReference type="AlphaFoldDB" id="A3VFX2"/>
<evidence type="ECO:0000256" key="2">
    <source>
        <dbReference type="ARBA" id="ARBA00023125"/>
    </source>
</evidence>
<feature type="domain" description="HTH marR-type" evidence="4">
    <location>
        <begin position="12"/>
        <end position="143"/>
    </location>
</feature>
<dbReference type="STRING" id="314271.RB2654_06549"/>
<dbReference type="Proteomes" id="UP000002931">
    <property type="component" value="Unassembled WGS sequence"/>
</dbReference>
<dbReference type="Gene3D" id="1.10.10.10">
    <property type="entry name" value="Winged helix-like DNA-binding domain superfamily/Winged helix DNA-binding domain"/>
    <property type="match status" value="1"/>
</dbReference>
<dbReference type="SUPFAM" id="SSF46785">
    <property type="entry name" value="Winged helix' DNA-binding domain"/>
    <property type="match status" value="1"/>
</dbReference>
<dbReference type="PROSITE" id="PS01117">
    <property type="entry name" value="HTH_MARR_1"/>
    <property type="match status" value="1"/>
</dbReference>
<dbReference type="GO" id="GO:0006950">
    <property type="term" value="P:response to stress"/>
    <property type="evidence" value="ECO:0007669"/>
    <property type="project" value="TreeGrafter"/>
</dbReference>
<protein>
    <submittedName>
        <fullName evidence="5">Transcriptional regulatory protein</fullName>
    </submittedName>
</protein>
<dbReference type="HOGENOM" id="CLU_083287_4_0_5"/>
<dbReference type="eggNOG" id="COG1846">
    <property type="taxonomic scope" value="Bacteria"/>
</dbReference>
<dbReference type="InterPro" id="IPR036388">
    <property type="entry name" value="WH-like_DNA-bd_sf"/>
</dbReference>
<dbReference type="InterPro" id="IPR000835">
    <property type="entry name" value="HTH_MarR-typ"/>
</dbReference>
<evidence type="ECO:0000259" key="4">
    <source>
        <dbReference type="PROSITE" id="PS50995"/>
    </source>
</evidence>
<dbReference type="InterPro" id="IPR023187">
    <property type="entry name" value="Tscrpt_reg_MarR-type_CS"/>
</dbReference>
<evidence type="ECO:0000313" key="5">
    <source>
        <dbReference type="EMBL" id="EAQ12748.1"/>
    </source>
</evidence>
<dbReference type="SMART" id="SM00347">
    <property type="entry name" value="HTH_MARR"/>
    <property type="match status" value="1"/>
</dbReference>
<name>A3VFX2_9RHOB</name>
<accession>A3VFX2</accession>
<keyword evidence="2" id="KW-0238">DNA-binding</keyword>
<keyword evidence="1" id="KW-0805">Transcription regulation</keyword>
<dbReference type="InterPro" id="IPR036390">
    <property type="entry name" value="WH_DNA-bd_sf"/>
</dbReference>
<reference evidence="5 6" key="1">
    <citation type="journal article" date="2010" name="J. Bacteriol.">
        <title>Genome sequences of Pelagibaca bermudensis HTCC2601T and Maritimibacter alkaliphilus HTCC2654T, the type strains of two marine Roseobacter genera.</title>
        <authorList>
            <person name="Thrash J.C."/>
            <person name="Cho J.C."/>
            <person name="Ferriera S."/>
            <person name="Johnson J."/>
            <person name="Vergin K.L."/>
            <person name="Giovannoni S.J."/>
        </authorList>
    </citation>
    <scope>NUCLEOTIDE SEQUENCE [LARGE SCALE GENOMIC DNA]</scope>
    <source>
        <strain evidence="5 6">HTCC2654</strain>
    </source>
</reference>
<dbReference type="EMBL" id="AAMT01000007">
    <property type="protein sequence ID" value="EAQ12748.1"/>
    <property type="molecule type" value="Genomic_DNA"/>
</dbReference>
<evidence type="ECO:0000313" key="6">
    <source>
        <dbReference type="Proteomes" id="UP000002931"/>
    </source>
</evidence>
<evidence type="ECO:0000256" key="1">
    <source>
        <dbReference type="ARBA" id="ARBA00023015"/>
    </source>
</evidence>
<evidence type="ECO:0000256" key="3">
    <source>
        <dbReference type="ARBA" id="ARBA00023163"/>
    </source>
</evidence>
<proteinExistence type="predicted"/>
<keyword evidence="3" id="KW-0804">Transcription</keyword>
<dbReference type="PANTHER" id="PTHR33164:SF95">
    <property type="entry name" value="TRANSCRIPTIONAL REGULATOR"/>
    <property type="match status" value="1"/>
</dbReference>
<comment type="caution">
    <text evidence="5">The sequence shown here is derived from an EMBL/GenBank/DDBJ whole genome shotgun (WGS) entry which is preliminary data.</text>
</comment>
<dbReference type="Pfam" id="PF12802">
    <property type="entry name" value="MarR_2"/>
    <property type="match status" value="1"/>
</dbReference>